<dbReference type="InterPro" id="IPR018060">
    <property type="entry name" value="HTH_AraC"/>
</dbReference>
<evidence type="ECO:0000259" key="6">
    <source>
        <dbReference type="PROSITE" id="PS50110"/>
    </source>
</evidence>
<dbReference type="Gene3D" id="3.40.50.2300">
    <property type="match status" value="1"/>
</dbReference>
<dbReference type="GO" id="GO:0043565">
    <property type="term" value="F:sequence-specific DNA binding"/>
    <property type="evidence" value="ECO:0007669"/>
    <property type="project" value="InterPro"/>
</dbReference>
<keyword evidence="1" id="KW-0805">Transcription regulation</keyword>
<reference evidence="7 8" key="1">
    <citation type="submission" date="2019-04" db="EMBL/GenBank/DDBJ databases">
        <title>Cohnella sp. nov. isolated from preserved vegetables.</title>
        <authorList>
            <person name="Lin S.-Y."/>
            <person name="Hung M.-H."/>
            <person name="Young C.-C."/>
        </authorList>
    </citation>
    <scope>NUCLEOTIDE SEQUENCE [LARGE SCALE GENOMIC DNA]</scope>
    <source>
        <strain evidence="7 8">CC-MHH1044</strain>
    </source>
</reference>
<dbReference type="PANTHER" id="PTHR43280:SF28">
    <property type="entry name" value="HTH-TYPE TRANSCRIPTIONAL ACTIVATOR RHAS"/>
    <property type="match status" value="1"/>
</dbReference>
<protein>
    <submittedName>
        <fullName evidence="7">Response regulator</fullName>
    </submittedName>
</protein>
<evidence type="ECO:0000256" key="3">
    <source>
        <dbReference type="ARBA" id="ARBA00023163"/>
    </source>
</evidence>
<organism evidence="7 8">
    <name type="scientific">Cohnella fermenti</name>
    <dbReference type="NCBI Taxonomy" id="2565925"/>
    <lineage>
        <taxon>Bacteria</taxon>
        <taxon>Bacillati</taxon>
        <taxon>Bacillota</taxon>
        <taxon>Bacilli</taxon>
        <taxon>Bacillales</taxon>
        <taxon>Paenibacillaceae</taxon>
        <taxon>Cohnella</taxon>
    </lineage>
</organism>
<dbReference type="PROSITE" id="PS01124">
    <property type="entry name" value="HTH_ARAC_FAMILY_2"/>
    <property type="match status" value="1"/>
</dbReference>
<dbReference type="InterPro" id="IPR020449">
    <property type="entry name" value="Tscrpt_reg_AraC-type_HTH"/>
</dbReference>
<dbReference type="SMART" id="SM00448">
    <property type="entry name" value="REC"/>
    <property type="match status" value="1"/>
</dbReference>
<evidence type="ECO:0000313" key="8">
    <source>
        <dbReference type="Proteomes" id="UP000310636"/>
    </source>
</evidence>
<dbReference type="GO" id="GO:0000160">
    <property type="term" value="P:phosphorelay signal transduction system"/>
    <property type="evidence" value="ECO:0007669"/>
    <property type="project" value="InterPro"/>
</dbReference>
<proteinExistence type="predicted"/>
<dbReference type="CDD" id="cd17536">
    <property type="entry name" value="REC_YesN-like"/>
    <property type="match status" value="1"/>
</dbReference>
<evidence type="ECO:0000313" key="7">
    <source>
        <dbReference type="EMBL" id="THF74071.1"/>
    </source>
</evidence>
<dbReference type="EMBL" id="SSOB01000045">
    <property type="protein sequence ID" value="THF74071.1"/>
    <property type="molecule type" value="Genomic_DNA"/>
</dbReference>
<name>A0A4S4BHR6_9BACL</name>
<dbReference type="PRINTS" id="PR00032">
    <property type="entry name" value="HTHARAC"/>
</dbReference>
<feature type="domain" description="HTH araC/xylS-type" evidence="5">
    <location>
        <begin position="441"/>
        <end position="539"/>
    </location>
</feature>
<keyword evidence="8" id="KW-1185">Reference proteome</keyword>
<evidence type="ECO:0000256" key="2">
    <source>
        <dbReference type="ARBA" id="ARBA00023125"/>
    </source>
</evidence>
<keyword evidence="3" id="KW-0804">Transcription</keyword>
<dbReference type="Pfam" id="PF00072">
    <property type="entry name" value="Response_reg"/>
    <property type="match status" value="1"/>
</dbReference>
<dbReference type="GO" id="GO:0003700">
    <property type="term" value="F:DNA-binding transcription factor activity"/>
    <property type="evidence" value="ECO:0007669"/>
    <property type="project" value="InterPro"/>
</dbReference>
<dbReference type="InterPro" id="IPR009057">
    <property type="entry name" value="Homeodomain-like_sf"/>
</dbReference>
<dbReference type="PROSITE" id="PS50110">
    <property type="entry name" value="RESPONSE_REGULATORY"/>
    <property type="match status" value="1"/>
</dbReference>
<dbReference type="RefSeq" id="WP_136372882.1">
    <property type="nucleotide sequence ID" value="NZ_SSOB01000045.1"/>
</dbReference>
<dbReference type="Gene3D" id="1.10.10.60">
    <property type="entry name" value="Homeodomain-like"/>
    <property type="match status" value="2"/>
</dbReference>
<dbReference type="SUPFAM" id="SSF46689">
    <property type="entry name" value="Homeodomain-like"/>
    <property type="match status" value="2"/>
</dbReference>
<sequence length="543" mass="62377">MHRLLIVDDEEIITDSLYEVFSRLMPERLDVCRAYSADEALAWMERTRIDIVLTDIRMPGKSGLELSEQIRSYWPRCKVIFLTGYSEFDYVYQAIQAPAARYLLKTEGYDKVTETVKEVLQEIDESIRLGELAQLTLDQQSEIEALARAEYFRQWLQDGSEGERGGDALAREFDTWSIPLSADESVVLVLARLGYPEGATYVRRNELRGACRRIWLSYLSERTRSLDFVDKRGELLWLLQPAKQADESFSGRMLRYLEGTLELIQETCRQELGLTLSISIAGAACEWSAVPGQYERLRRLQQTRIGDELSVILAESGEARGGLEQTDDARISHMAEIMAAHLEADRKEKFFAVLDELSGRMLHPEMNVQTAVEAYYSVALMLFAYMNRWGLHAQIGDSDKLLHLDGHTTLTEGFHYLSRVADGIFSLKRLDEQERADRAIDRICRYIQENLGRDLSLVRLAELNHFNPTYLSRFFKQEKGLNLSEYIDQCRIRKAMELLKDGETKVREVSVAVGYESAHSFTRFFKKTTGMTPQEYRDSIPIG</sequence>
<keyword evidence="2" id="KW-0238">DNA-binding</keyword>
<keyword evidence="4" id="KW-0597">Phosphoprotein</keyword>
<feature type="modified residue" description="4-aspartylphosphate" evidence="4">
    <location>
        <position position="55"/>
    </location>
</feature>
<feature type="domain" description="Response regulatory" evidence="6">
    <location>
        <begin position="3"/>
        <end position="120"/>
    </location>
</feature>
<gene>
    <name evidence="7" type="ORF">E6C55_26640</name>
</gene>
<dbReference type="InterPro" id="IPR018062">
    <property type="entry name" value="HTH_AraC-typ_CS"/>
</dbReference>
<dbReference type="InterPro" id="IPR001789">
    <property type="entry name" value="Sig_transdc_resp-reg_receiver"/>
</dbReference>
<dbReference type="Proteomes" id="UP000310636">
    <property type="component" value="Unassembled WGS sequence"/>
</dbReference>
<dbReference type="PANTHER" id="PTHR43280">
    <property type="entry name" value="ARAC-FAMILY TRANSCRIPTIONAL REGULATOR"/>
    <property type="match status" value="1"/>
</dbReference>
<evidence type="ECO:0000256" key="4">
    <source>
        <dbReference type="PROSITE-ProRule" id="PRU00169"/>
    </source>
</evidence>
<evidence type="ECO:0000259" key="5">
    <source>
        <dbReference type="PROSITE" id="PS01124"/>
    </source>
</evidence>
<evidence type="ECO:0000256" key="1">
    <source>
        <dbReference type="ARBA" id="ARBA00023015"/>
    </source>
</evidence>
<dbReference type="PROSITE" id="PS00041">
    <property type="entry name" value="HTH_ARAC_FAMILY_1"/>
    <property type="match status" value="1"/>
</dbReference>
<accession>A0A4S4BHR6</accession>
<dbReference type="SMART" id="SM00342">
    <property type="entry name" value="HTH_ARAC"/>
    <property type="match status" value="1"/>
</dbReference>
<dbReference type="InterPro" id="IPR011006">
    <property type="entry name" value="CheY-like_superfamily"/>
</dbReference>
<comment type="caution">
    <text evidence="7">The sequence shown here is derived from an EMBL/GenBank/DDBJ whole genome shotgun (WGS) entry which is preliminary data.</text>
</comment>
<dbReference type="SUPFAM" id="SSF52172">
    <property type="entry name" value="CheY-like"/>
    <property type="match status" value="1"/>
</dbReference>
<dbReference type="Pfam" id="PF12833">
    <property type="entry name" value="HTH_18"/>
    <property type="match status" value="1"/>
</dbReference>
<dbReference type="AlphaFoldDB" id="A0A4S4BHR6"/>
<dbReference type="OrthoDB" id="2543932at2"/>